<dbReference type="InterPro" id="IPR031717">
    <property type="entry name" value="ODO-1/KGD_C"/>
</dbReference>
<proteinExistence type="inferred from homology"/>
<dbReference type="EMBL" id="CAJNDS010002331">
    <property type="protein sequence ID" value="CAE7436437.1"/>
    <property type="molecule type" value="Genomic_DNA"/>
</dbReference>
<evidence type="ECO:0000256" key="2">
    <source>
        <dbReference type="ARBA" id="ARBA00006936"/>
    </source>
</evidence>
<keyword evidence="4" id="KW-0786">Thiamine pyrophosphate</keyword>
<keyword evidence="7" id="KW-1185">Reference proteome</keyword>
<protein>
    <submittedName>
        <fullName evidence="6">OGDHL protein</fullName>
    </submittedName>
</protein>
<dbReference type="InterPro" id="IPR042179">
    <property type="entry name" value="KGD_C_sf"/>
</dbReference>
<dbReference type="InterPro" id="IPR001017">
    <property type="entry name" value="DH_E1"/>
</dbReference>
<dbReference type="GO" id="GO:0030976">
    <property type="term" value="F:thiamine pyrophosphate binding"/>
    <property type="evidence" value="ECO:0007669"/>
    <property type="project" value="InterPro"/>
</dbReference>
<comment type="cofactor">
    <cofactor evidence="1">
        <name>thiamine diphosphate</name>
        <dbReference type="ChEBI" id="CHEBI:58937"/>
    </cofactor>
</comment>
<dbReference type="SUPFAM" id="SSF52518">
    <property type="entry name" value="Thiamin diphosphate-binding fold (THDP-binding)"/>
    <property type="match status" value="2"/>
</dbReference>
<dbReference type="PANTHER" id="PTHR23152:SF35">
    <property type="entry name" value="2-OXOGLUTARATE DEHYDROGENASE E1 COMPONENT"/>
    <property type="match status" value="1"/>
</dbReference>
<dbReference type="GO" id="GO:0045252">
    <property type="term" value="C:oxoglutarate dehydrogenase complex"/>
    <property type="evidence" value="ECO:0007669"/>
    <property type="project" value="TreeGrafter"/>
</dbReference>
<dbReference type="OrthoDB" id="413077at2759"/>
<organism evidence="6 7">
    <name type="scientific">Symbiodinium natans</name>
    <dbReference type="NCBI Taxonomy" id="878477"/>
    <lineage>
        <taxon>Eukaryota</taxon>
        <taxon>Sar</taxon>
        <taxon>Alveolata</taxon>
        <taxon>Dinophyceae</taxon>
        <taxon>Suessiales</taxon>
        <taxon>Symbiodiniaceae</taxon>
        <taxon>Symbiodinium</taxon>
    </lineage>
</organism>
<keyword evidence="3" id="KW-0560">Oxidoreductase</keyword>
<dbReference type="Pfam" id="PF02779">
    <property type="entry name" value="Transket_pyr"/>
    <property type="match status" value="1"/>
</dbReference>
<dbReference type="Gene3D" id="3.40.50.11610">
    <property type="entry name" value="Multifunctional 2-oxoglutarate metabolism enzyme, C-terminal domain"/>
    <property type="match status" value="1"/>
</dbReference>
<dbReference type="Proteomes" id="UP000604046">
    <property type="component" value="Unassembled WGS sequence"/>
</dbReference>
<evidence type="ECO:0000259" key="5">
    <source>
        <dbReference type="SMART" id="SM00861"/>
    </source>
</evidence>
<evidence type="ECO:0000256" key="4">
    <source>
        <dbReference type="ARBA" id="ARBA00023052"/>
    </source>
</evidence>
<dbReference type="InterPro" id="IPR005475">
    <property type="entry name" value="Transketolase-like_Pyr-bd"/>
</dbReference>
<dbReference type="Pfam" id="PF00676">
    <property type="entry name" value="E1_dh"/>
    <property type="match status" value="1"/>
</dbReference>
<name>A0A812RGL9_9DINO</name>
<dbReference type="Gene3D" id="3.40.50.12470">
    <property type="match status" value="1"/>
</dbReference>
<accession>A0A812RGL9</accession>
<comment type="similarity">
    <text evidence="2">Belongs to the alpha-ketoglutarate dehydrogenase family.</text>
</comment>
<sequence length="646" mass="72195">MSGVHFVINNMVGFTTDPRAARSSYHCTNVAKVNDAPIIHVNADDVDAVLFASTLAADFRQRFRKDVVVDLVCYRREGHSEAEDASLTQPLSHRRMQSHPPVAEQYTQTLIDAGLLSQEEAEEEVNQIYEEFDAEHRYSQLQGPCPQMWRVKEPTTRPVNITGLPVSWLRAIGEAAYRIPEGLRAHATVRKLFQSRRAQLQQGRIDWPTAELLVFGSLLLRFDPDREAIRTGLLHDDDNQYVVHPPCHVRLSGQDVERGTFNQRHCIIHDQGTAIPHSILSDLGLGEQSEAIVCNSSLSELAILGFEYGYSLEEGAGLALTMWEAQFGDFANSAQPIIDNFVASGEQKWGNCSNLVMLLPHGLEGQGPEHSSARPERFLQLVDEDPNVLWPAETSELEEQTKIQAREAVANTLEATATGDAQAVERSVRRLAVLQESFEYHRNIMVAYITTPANLFHVLRRQVHRTFAKPLVLMSAKYLLHHRPCRSPLAHLASGTRFQRVIQEGGSGDNMTTEAPEVSCKRLIFCSGKVFYELHHARCVRGLAGVVALQRLEQVAPFPAMSVAVVAAQHPGAEMVWVQEEPINMGPWSYVAPRFATALRELSPDRQERPLRCIARPAAASAATPLFKVHRQEVRKLLDQALSFDT</sequence>
<dbReference type="InterPro" id="IPR029061">
    <property type="entry name" value="THDP-binding"/>
</dbReference>
<dbReference type="GO" id="GO:0004591">
    <property type="term" value="F:oxoglutarate dehydrogenase (succinyl-transferring) activity"/>
    <property type="evidence" value="ECO:0007669"/>
    <property type="project" value="TreeGrafter"/>
</dbReference>
<gene>
    <name evidence="6" type="primary">OGDHL</name>
    <name evidence="6" type="ORF">SNAT2548_LOCUS23714</name>
</gene>
<feature type="domain" description="Transketolase-like pyrimidine-binding" evidence="5">
    <location>
        <begin position="223"/>
        <end position="482"/>
    </location>
</feature>
<comment type="caution">
    <text evidence="6">The sequence shown here is derived from an EMBL/GenBank/DDBJ whole genome shotgun (WGS) entry which is preliminary data.</text>
</comment>
<evidence type="ECO:0000256" key="3">
    <source>
        <dbReference type="ARBA" id="ARBA00023002"/>
    </source>
</evidence>
<dbReference type="Gene3D" id="3.40.50.970">
    <property type="match status" value="1"/>
</dbReference>
<dbReference type="PANTHER" id="PTHR23152">
    <property type="entry name" value="2-OXOGLUTARATE DEHYDROGENASE"/>
    <property type="match status" value="1"/>
</dbReference>
<evidence type="ECO:0000313" key="7">
    <source>
        <dbReference type="Proteomes" id="UP000604046"/>
    </source>
</evidence>
<reference evidence="6" key="1">
    <citation type="submission" date="2021-02" db="EMBL/GenBank/DDBJ databases">
        <authorList>
            <person name="Dougan E. K."/>
            <person name="Rhodes N."/>
            <person name="Thang M."/>
            <person name="Chan C."/>
        </authorList>
    </citation>
    <scope>NUCLEOTIDE SEQUENCE</scope>
</reference>
<dbReference type="InterPro" id="IPR011603">
    <property type="entry name" value="2oxoglutarate_DH_E1"/>
</dbReference>
<dbReference type="GO" id="GO:0006099">
    <property type="term" value="P:tricarboxylic acid cycle"/>
    <property type="evidence" value="ECO:0007669"/>
    <property type="project" value="TreeGrafter"/>
</dbReference>
<evidence type="ECO:0000313" key="6">
    <source>
        <dbReference type="EMBL" id="CAE7436437.1"/>
    </source>
</evidence>
<dbReference type="SMART" id="SM00861">
    <property type="entry name" value="Transket_pyr"/>
    <property type="match status" value="1"/>
</dbReference>
<dbReference type="GO" id="GO:0005739">
    <property type="term" value="C:mitochondrion"/>
    <property type="evidence" value="ECO:0007669"/>
    <property type="project" value="TreeGrafter"/>
</dbReference>
<dbReference type="Pfam" id="PF16870">
    <property type="entry name" value="OxoGdeHyase_C"/>
    <property type="match status" value="1"/>
</dbReference>
<dbReference type="AlphaFoldDB" id="A0A812RGL9"/>
<evidence type="ECO:0000256" key="1">
    <source>
        <dbReference type="ARBA" id="ARBA00001964"/>
    </source>
</evidence>